<organism evidence="2 3">
    <name type="scientific">Bacteroides fragilis str. 3998T(B)3</name>
    <dbReference type="NCBI Taxonomy" id="1339316"/>
    <lineage>
        <taxon>Bacteria</taxon>
        <taxon>Pseudomonadati</taxon>
        <taxon>Bacteroidota</taxon>
        <taxon>Bacteroidia</taxon>
        <taxon>Bacteroidales</taxon>
        <taxon>Bacteroidaceae</taxon>
        <taxon>Bacteroides</taxon>
    </lineage>
</organism>
<dbReference type="EMBL" id="JGDB01000080">
    <property type="protein sequence ID" value="EXY91165.1"/>
    <property type="molecule type" value="Genomic_DNA"/>
</dbReference>
<evidence type="ECO:0000256" key="1">
    <source>
        <dbReference type="SAM" id="MobiDB-lite"/>
    </source>
</evidence>
<sequence>MVSVSELSSKRRKVEEAKDTDRLQPKREAVGYSSPFWEYTNRVLPV</sequence>
<feature type="region of interest" description="Disordered" evidence="1">
    <location>
        <begin position="1"/>
        <end position="26"/>
    </location>
</feature>
<feature type="compositionally biased region" description="Basic and acidic residues" evidence="1">
    <location>
        <begin position="13"/>
        <end position="26"/>
    </location>
</feature>
<comment type="caution">
    <text evidence="2">The sequence shown here is derived from an EMBL/GenBank/DDBJ whole genome shotgun (WGS) entry which is preliminary data.</text>
</comment>
<dbReference type="Proteomes" id="UP000020773">
    <property type="component" value="Unassembled WGS sequence"/>
</dbReference>
<reference evidence="2 3" key="1">
    <citation type="submission" date="2014-02" db="EMBL/GenBank/DDBJ databases">
        <authorList>
            <person name="Sears C."/>
            <person name="Carroll K."/>
            <person name="Sack B.R."/>
            <person name="Qadri F."/>
            <person name="Myers L.L."/>
            <person name="Chung G.-T."/>
            <person name="Escheverria P."/>
            <person name="Fraser C.M."/>
            <person name="Sadzewicz L."/>
            <person name="Shefchek K.A."/>
            <person name="Tallon L."/>
            <person name="Das S.P."/>
            <person name="Daugherty S."/>
            <person name="Mongodin E.F."/>
        </authorList>
    </citation>
    <scope>NUCLEOTIDE SEQUENCE [LARGE SCALE GENOMIC DNA]</scope>
    <source>
        <strain evidence="3">3998T(B)3</strain>
    </source>
</reference>
<evidence type="ECO:0000313" key="2">
    <source>
        <dbReference type="EMBL" id="EXY91165.1"/>
    </source>
</evidence>
<proteinExistence type="predicted"/>
<dbReference type="AlphaFoldDB" id="A0A015XEZ3"/>
<name>A0A015XEZ3_BACFG</name>
<evidence type="ECO:0000313" key="3">
    <source>
        <dbReference type="Proteomes" id="UP000020773"/>
    </source>
</evidence>
<protein>
    <submittedName>
        <fullName evidence="2">Uncharacterized protein</fullName>
    </submittedName>
</protein>
<accession>A0A015XEZ3</accession>
<gene>
    <name evidence="2" type="ORF">M125_2149</name>
</gene>